<dbReference type="AlphaFoldDB" id="A0A2U8FU79"/>
<sequence>MDRHSKQFGFNVAAPFRAATLAMALAAATSAQAADNGLQRYSPGVGGSDMSSPVVPGWYGQVALVSYHASKLKGNDGEAARAALPTNAAVTYQADIHADARAALTRLTYISTERIWGGNLGFTVMIPLVQRKADLSVSNFNFPTGTPGPIRAGTIEQVARTANAQDSKSTGIGDIELSPVIHWEIGDHQSASFAPTIVVPTGDYDATRRANAGYGNFFTFRPSFQYAFIGDGWDLAARTVLSFNTRNKDNGYFSGHMFNLDWQAMAFVSDDVRVGVQGYFVRQLTGDTQKLDGFSVARQTALGGYKPLVDGNKASVNAAGPAIAWIRNGGEFMLEGKLLQEFNARNRTEGQSLWVTLSKPL</sequence>
<organism evidence="2 3">
    <name type="scientific">Aquabacterium olei</name>
    <dbReference type="NCBI Taxonomy" id="1296669"/>
    <lineage>
        <taxon>Bacteria</taxon>
        <taxon>Pseudomonadati</taxon>
        <taxon>Pseudomonadota</taxon>
        <taxon>Betaproteobacteria</taxon>
        <taxon>Burkholderiales</taxon>
        <taxon>Aquabacterium</taxon>
    </lineage>
</organism>
<evidence type="ECO:0008006" key="4">
    <source>
        <dbReference type="Google" id="ProtNLM"/>
    </source>
</evidence>
<dbReference type="InterPro" id="IPR025737">
    <property type="entry name" value="FApF"/>
</dbReference>
<name>A0A2U8FU79_9BURK</name>
<reference evidence="2 3" key="1">
    <citation type="submission" date="2018-05" db="EMBL/GenBank/DDBJ databases">
        <title>complete genome sequence of Aquabacterium olei NBRC 110486.</title>
        <authorList>
            <person name="Tang B."/>
            <person name="Chang J."/>
            <person name="Zhang L."/>
            <person name="Yang H."/>
        </authorList>
    </citation>
    <scope>NUCLEOTIDE SEQUENCE [LARGE SCALE GENOMIC DNA]</scope>
    <source>
        <strain evidence="2 3">NBRC 110486</strain>
    </source>
</reference>
<proteinExistence type="predicted"/>
<keyword evidence="1" id="KW-0732">Signal</keyword>
<gene>
    <name evidence="2" type="ORF">DEH84_14040</name>
</gene>
<dbReference type="KEGG" id="aon:DEH84_14040"/>
<dbReference type="Pfam" id="PF13557">
    <property type="entry name" value="Phenol_MetA_deg"/>
    <property type="match status" value="1"/>
</dbReference>
<evidence type="ECO:0000313" key="3">
    <source>
        <dbReference type="Proteomes" id="UP000244892"/>
    </source>
</evidence>
<keyword evidence="3" id="KW-1185">Reference proteome</keyword>
<evidence type="ECO:0000256" key="1">
    <source>
        <dbReference type="SAM" id="SignalP"/>
    </source>
</evidence>
<dbReference type="EMBL" id="CP029210">
    <property type="protein sequence ID" value="AWI54417.1"/>
    <property type="molecule type" value="Genomic_DNA"/>
</dbReference>
<dbReference type="RefSeq" id="WP_109037413.1">
    <property type="nucleotide sequence ID" value="NZ_CP029210.1"/>
</dbReference>
<feature type="chain" id="PRO_5016151510" description="Phenol degradation protein meta" evidence="1">
    <location>
        <begin position="34"/>
        <end position="361"/>
    </location>
</feature>
<protein>
    <recommendedName>
        <fullName evidence="4">Phenol degradation protein meta</fullName>
    </recommendedName>
</protein>
<evidence type="ECO:0000313" key="2">
    <source>
        <dbReference type="EMBL" id="AWI54417.1"/>
    </source>
</evidence>
<feature type="signal peptide" evidence="1">
    <location>
        <begin position="1"/>
        <end position="33"/>
    </location>
</feature>
<accession>A0A2U8FU79</accession>
<dbReference type="Proteomes" id="UP000244892">
    <property type="component" value="Chromosome"/>
</dbReference>
<dbReference type="OrthoDB" id="8639774at2"/>